<gene>
    <name evidence="10" type="ORF">HCJ92_13655</name>
</gene>
<protein>
    <recommendedName>
        <fullName evidence="1">non-specific serine/threonine protein kinase</fullName>
        <ecNumber evidence="1">2.7.11.1</ecNumber>
    </recommendedName>
</protein>
<evidence type="ECO:0000256" key="5">
    <source>
        <dbReference type="ARBA" id="ARBA00022777"/>
    </source>
</evidence>
<keyword evidence="2" id="KW-0723">Serine/threonine-protein kinase</keyword>
<feature type="compositionally biased region" description="Basic and acidic residues" evidence="8">
    <location>
        <begin position="43"/>
        <end position="55"/>
    </location>
</feature>
<dbReference type="PANTHER" id="PTHR43289:SF6">
    <property type="entry name" value="SERINE_THREONINE-PROTEIN KINASE NEKL-3"/>
    <property type="match status" value="1"/>
</dbReference>
<reference evidence="10 11" key="1">
    <citation type="submission" date="2020-03" db="EMBL/GenBank/DDBJ databases">
        <title>Draft genome of Streptomyces sp. ventii, isolated from the Axial Seamount in the Pacific Ocean, and resequencing of the two type strains Streptomyces lonarensis strain NCL 716 and Streptomyces bohaiensis strain 11A07.</title>
        <authorList>
            <person name="Loughran R.M."/>
            <person name="Pfannmuller K.M."/>
            <person name="Wasson B.J."/>
            <person name="Deadmond M.C."/>
            <person name="Paddock B.E."/>
            <person name="Koyack M.J."/>
            <person name="Gallegos D.A."/>
            <person name="Mitchell E.A."/>
            <person name="Ushijima B."/>
            <person name="Saw J.H."/>
            <person name="Mcphail K.L."/>
            <person name="Videau P."/>
        </authorList>
    </citation>
    <scope>NUCLEOTIDE SEQUENCE [LARGE SCALE GENOMIC DNA]</scope>
    <source>
        <strain evidence="11">5675061</strain>
    </source>
</reference>
<dbReference type="SUPFAM" id="SSF56112">
    <property type="entry name" value="Protein kinase-like (PK-like)"/>
    <property type="match status" value="1"/>
</dbReference>
<evidence type="ECO:0000256" key="2">
    <source>
        <dbReference type="ARBA" id="ARBA00022527"/>
    </source>
</evidence>
<evidence type="ECO:0000256" key="6">
    <source>
        <dbReference type="ARBA" id="ARBA00022840"/>
    </source>
</evidence>
<accession>A0ABX1ASR0</accession>
<evidence type="ECO:0000313" key="11">
    <source>
        <dbReference type="Proteomes" id="UP000746503"/>
    </source>
</evidence>
<sequence>MGHHSGERGETGNPEEAAAVAEPTDQRATGAEDSSPPSGATGRSDRDEVRDDASHEASASGADERPADRSGDGPRNASGPAAESPRTVSLGKVEEPSPPTVTLGSGRRDVPSPRTAGVGPGVAEAADAPATDRPEGGTPPDPGAAPEAEPDPRPAPDGDAAPEPPPSAEPGPGPHAEAGPGAGGGTERSSELRVEYGEELPDDTTGGDYYEDRAEFVPVPPVELLAGRYRLGALLGRGGMGTVWRATDEVLGRQVAVKELRLSSVIDDAERRRLITRTLREARAIATIRGRGVVTVFDVVDEGDRPWIVMELIEGRSLADVIREDGPLTPRRAAEVGLAVVDVLAAAHRAGIVHRDVKPSNVLVSDVDGRVVLTDFGIAKVEGDPSITSTGMLVGAPSYISPERACGEDFGPPADYWSLGALLYCALVGRPPYDRGGAISTLTAVMNDPVNVPEAAGPLGEVITGLLDKDPAERFDEPVTRAMLRDVLDRSRRAAAGAGTLVLGAETPRPARTTPGGTTAAAERAAGAAPRATADSGDVPGTAAAGPGVARSGAPAAEASPAP</sequence>
<dbReference type="InterPro" id="IPR011009">
    <property type="entry name" value="Kinase-like_dom_sf"/>
</dbReference>
<feature type="compositionally biased region" description="Pro residues" evidence="8">
    <location>
        <begin position="162"/>
        <end position="173"/>
    </location>
</feature>
<evidence type="ECO:0000256" key="4">
    <source>
        <dbReference type="ARBA" id="ARBA00022741"/>
    </source>
</evidence>
<organism evidence="10 11">
    <name type="scientific">Streptomyces spiramenti</name>
    <dbReference type="NCBI Taxonomy" id="2720606"/>
    <lineage>
        <taxon>Bacteria</taxon>
        <taxon>Bacillati</taxon>
        <taxon>Actinomycetota</taxon>
        <taxon>Actinomycetes</taxon>
        <taxon>Kitasatosporales</taxon>
        <taxon>Streptomycetaceae</taxon>
        <taxon>Streptomyces</taxon>
    </lineage>
</organism>
<feature type="region of interest" description="Disordered" evidence="8">
    <location>
        <begin position="499"/>
        <end position="563"/>
    </location>
</feature>
<dbReference type="PANTHER" id="PTHR43289">
    <property type="entry name" value="MITOGEN-ACTIVATED PROTEIN KINASE KINASE KINASE 20-RELATED"/>
    <property type="match status" value="1"/>
</dbReference>
<evidence type="ECO:0000256" key="7">
    <source>
        <dbReference type="PROSITE-ProRule" id="PRU10141"/>
    </source>
</evidence>
<keyword evidence="11" id="KW-1185">Reference proteome</keyword>
<evidence type="ECO:0000259" key="9">
    <source>
        <dbReference type="PROSITE" id="PS50011"/>
    </source>
</evidence>
<dbReference type="Gene3D" id="3.30.200.20">
    <property type="entry name" value="Phosphorylase Kinase, domain 1"/>
    <property type="match status" value="1"/>
</dbReference>
<keyword evidence="6 7" id="KW-0067">ATP-binding</keyword>
<evidence type="ECO:0000256" key="3">
    <source>
        <dbReference type="ARBA" id="ARBA00022679"/>
    </source>
</evidence>
<evidence type="ECO:0000256" key="8">
    <source>
        <dbReference type="SAM" id="MobiDB-lite"/>
    </source>
</evidence>
<keyword evidence="5 10" id="KW-0418">Kinase</keyword>
<dbReference type="CDD" id="cd14014">
    <property type="entry name" value="STKc_PknB_like"/>
    <property type="match status" value="1"/>
</dbReference>
<comment type="caution">
    <text evidence="10">The sequence shown here is derived from an EMBL/GenBank/DDBJ whole genome shotgun (WGS) entry which is preliminary data.</text>
</comment>
<dbReference type="SMART" id="SM00220">
    <property type="entry name" value="S_TKc"/>
    <property type="match status" value="1"/>
</dbReference>
<evidence type="ECO:0000256" key="1">
    <source>
        <dbReference type="ARBA" id="ARBA00012513"/>
    </source>
</evidence>
<dbReference type="InterPro" id="IPR000719">
    <property type="entry name" value="Prot_kinase_dom"/>
</dbReference>
<keyword evidence="4 7" id="KW-0547">Nucleotide-binding</keyword>
<proteinExistence type="predicted"/>
<dbReference type="InterPro" id="IPR008271">
    <property type="entry name" value="Ser/Thr_kinase_AS"/>
</dbReference>
<dbReference type="EMBL" id="JAAVJB010000101">
    <property type="protein sequence ID" value="NJP67317.1"/>
    <property type="molecule type" value="Genomic_DNA"/>
</dbReference>
<feature type="region of interest" description="Disordered" evidence="8">
    <location>
        <begin position="1"/>
        <end position="193"/>
    </location>
</feature>
<feature type="non-terminal residue" evidence="10">
    <location>
        <position position="563"/>
    </location>
</feature>
<feature type="compositionally biased region" description="Basic and acidic residues" evidence="8">
    <location>
        <begin position="62"/>
        <end position="72"/>
    </location>
</feature>
<dbReference type="GO" id="GO:0016301">
    <property type="term" value="F:kinase activity"/>
    <property type="evidence" value="ECO:0007669"/>
    <property type="project" value="UniProtKB-KW"/>
</dbReference>
<feature type="compositionally biased region" description="Basic and acidic residues" evidence="8">
    <location>
        <begin position="1"/>
        <end position="10"/>
    </location>
</feature>
<feature type="domain" description="Protein kinase" evidence="9">
    <location>
        <begin position="229"/>
        <end position="488"/>
    </location>
</feature>
<dbReference type="PROSITE" id="PS00107">
    <property type="entry name" value="PROTEIN_KINASE_ATP"/>
    <property type="match status" value="1"/>
</dbReference>
<dbReference type="InterPro" id="IPR017441">
    <property type="entry name" value="Protein_kinase_ATP_BS"/>
</dbReference>
<dbReference type="Gene3D" id="1.10.510.10">
    <property type="entry name" value="Transferase(Phosphotransferase) domain 1"/>
    <property type="match status" value="1"/>
</dbReference>
<dbReference type="PROSITE" id="PS00108">
    <property type="entry name" value="PROTEIN_KINASE_ST"/>
    <property type="match status" value="1"/>
</dbReference>
<keyword evidence="3" id="KW-0808">Transferase</keyword>
<dbReference type="PROSITE" id="PS50011">
    <property type="entry name" value="PROTEIN_KINASE_DOM"/>
    <property type="match status" value="1"/>
</dbReference>
<dbReference type="EC" id="2.7.11.1" evidence="1"/>
<name>A0ABX1ASR0_9ACTN</name>
<evidence type="ECO:0000313" key="10">
    <source>
        <dbReference type="EMBL" id="NJP67317.1"/>
    </source>
</evidence>
<dbReference type="Proteomes" id="UP000746503">
    <property type="component" value="Unassembled WGS sequence"/>
</dbReference>
<feature type="binding site" evidence="7">
    <location>
        <position position="258"/>
    </location>
    <ligand>
        <name>ATP</name>
        <dbReference type="ChEBI" id="CHEBI:30616"/>
    </ligand>
</feature>
<dbReference type="Pfam" id="PF00069">
    <property type="entry name" value="Pkinase"/>
    <property type="match status" value="1"/>
</dbReference>